<reference evidence="2" key="2">
    <citation type="submission" date="2023-05" db="EMBL/GenBank/DDBJ databases">
        <authorList>
            <consortium name="Lawrence Berkeley National Laboratory"/>
            <person name="Steindorff A."/>
            <person name="Hensen N."/>
            <person name="Bonometti L."/>
            <person name="Westerberg I."/>
            <person name="Brannstrom I.O."/>
            <person name="Guillou S."/>
            <person name="Cros-Aarteil S."/>
            <person name="Calhoun S."/>
            <person name="Haridas S."/>
            <person name="Kuo A."/>
            <person name="Mondo S."/>
            <person name="Pangilinan J."/>
            <person name="Riley R."/>
            <person name="Labutti K."/>
            <person name="Andreopoulos B."/>
            <person name="Lipzen A."/>
            <person name="Chen C."/>
            <person name="Yanf M."/>
            <person name="Daum C."/>
            <person name="Ng V."/>
            <person name="Clum A."/>
            <person name="Ohm R."/>
            <person name="Martin F."/>
            <person name="Silar P."/>
            <person name="Natvig D."/>
            <person name="Lalanne C."/>
            <person name="Gautier V."/>
            <person name="Ament-Velasquez S.L."/>
            <person name="Kruys A."/>
            <person name="Hutchinson M.I."/>
            <person name="Powell A.J."/>
            <person name="Barry K."/>
            <person name="Miller A.N."/>
            <person name="Grigoriev I.V."/>
            <person name="Debuchy R."/>
            <person name="Gladieux P."/>
            <person name="Thoren M.H."/>
            <person name="Johannesson H."/>
        </authorList>
    </citation>
    <scope>NUCLEOTIDE SEQUENCE</scope>
    <source>
        <strain evidence="2">PSN243</strain>
    </source>
</reference>
<comment type="caution">
    <text evidence="2">The sequence shown here is derived from an EMBL/GenBank/DDBJ whole genome shotgun (WGS) entry which is preliminary data.</text>
</comment>
<organism evidence="2 3">
    <name type="scientific">Podospora aff. communis PSN243</name>
    <dbReference type="NCBI Taxonomy" id="3040156"/>
    <lineage>
        <taxon>Eukaryota</taxon>
        <taxon>Fungi</taxon>
        <taxon>Dikarya</taxon>
        <taxon>Ascomycota</taxon>
        <taxon>Pezizomycotina</taxon>
        <taxon>Sordariomycetes</taxon>
        <taxon>Sordariomycetidae</taxon>
        <taxon>Sordariales</taxon>
        <taxon>Podosporaceae</taxon>
        <taxon>Podospora</taxon>
    </lineage>
</organism>
<evidence type="ECO:0000313" key="2">
    <source>
        <dbReference type="EMBL" id="KAK4455305.1"/>
    </source>
</evidence>
<evidence type="ECO:0000256" key="1">
    <source>
        <dbReference type="SAM" id="Phobius"/>
    </source>
</evidence>
<accession>A0AAV9H3P5</accession>
<sequence>MATIVSNITLGQIPFTHDCEGAVKIYAALQIVPPVGRDAYPGPPFREIYAKTVTNTPFPYDEFITIIRSVKPEPFLRLSNGVIVDWLDNLNINTSDFSTAVSQINSTCLPEYCRGLAWQGNPDLAGVGAFASYTIGVALAVIFTLAILSCHLFSLAFNQNNSHNITLPPSFLTSFTLFWDSAYLFNLAVTIAAAISLSENTSLYNQEFTRLSASISWSVIASTWPLYAPICRYPKVRRIAIWAATVGYIIISATVMAKAKLGVTVFENGCLDSYKARSWAGRTVGVMEEAVVMEMQILGFCFSCWYFWKGMWNVIAARIWRRGRGRERKGAGRWPWVSRRDSVWRRRGRVLCGAAWSAFLCLGMIACLVTFALKREMTAEVAGPSLEESKWGFGQVMALTTWLPTVVDFLLVLKGECSRLCCCLVLRCALLAN</sequence>
<reference evidence="2" key="1">
    <citation type="journal article" date="2023" name="Mol. Phylogenet. Evol.">
        <title>Genome-scale phylogeny and comparative genomics of the fungal order Sordariales.</title>
        <authorList>
            <person name="Hensen N."/>
            <person name="Bonometti L."/>
            <person name="Westerberg I."/>
            <person name="Brannstrom I.O."/>
            <person name="Guillou S."/>
            <person name="Cros-Aarteil S."/>
            <person name="Calhoun S."/>
            <person name="Haridas S."/>
            <person name="Kuo A."/>
            <person name="Mondo S."/>
            <person name="Pangilinan J."/>
            <person name="Riley R."/>
            <person name="LaButti K."/>
            <person name="Andreopoulos B."/>
            <person name="Lipzen A."/>
            <person name="Chen C."/>
            <person name="Yan M."/>
            <person name="Daum C."/>
            <person name="Ng V."/>
            <person name="Clum A."/>
            <person name="Steindorff A."/>
            <person name="Ohm R.A."/>
            <person name="Martin F."/>
            <person name="Silar P."/>
            <person name="Natvig D.O."/>
            <person name="Lalanne C."/>
            <person name="Gautier V."/>
            <person name="Ament-Velasquez S.L."/>
            <person name="Kruys A."/>
            <person name="Hutchinson M.I."/>
            <person name="Powell A.J."/>
            <person name="Barry K."/>
            <person name="Miller A.N."/>
            <person name="Grigoriev I.V."/>
            <person name="Debuchy R."/>
            <person name="Gladieux P."/>
            <person name="Hiltunen Thoren M."/>
            <person name="Johannesson H."/>
        </authorList>
    </citation>
    <scope>NUCLEOTIDE SEQUENCE</scope>
    <source>
        <strain evidence="2">PSN243</strain>
    </source>
</reference>
<keyword evidence="1" id="KW-0812">Transmembrane</keyword>
<feature type="transmembrane region" description="Helical" evidence="1">
    <location>
        <begin position="130"/>
        <end position="157"/>
    </location>
</feature>
<dbReference type="EMBL" id="MU865914">
    <property type="protein sequence ID" value="KAK4455305.1"/>
    <property type="molecule type" value="Genomic_DNA"/>
</dbReference>
<keyword evidence="1" id="KW-0472">Membrane</keyword>
<feature type="transmembrane region" description="Helical" evidence="1">
    <location>
        <begin position="297"/>
        <end position="320"/>
    </location>
</feature>
<feature type="transmembrane region" description="Helical" evidence="1">
    <location>
        <begin position="393"/>
        <end position="413"/>
    </location>
</feature>
<keyword evidence="3" id="KW-1185">Reference proteome</keyword>
<dbReference type="AlphaFoldDB" id="A0AAV9H3P5"/>
<gene>
    <name evidence="2" type="ORF">QBC34DRAFT_66931</name>
</gene>
<keyword evidence="1" id="KW-1133">Transmembrane helix</keyword>
<proteinExistence type="predicted"/>
<feature type="transmembrane region" description="Helical" evidence="1">
    <location>
        <begin position="239"/>
        <end position="257"/>
    </location>
</feature>
<dbReference type="Proteomes" id="UP001321760">
    <property type="component" value="Unassembled WGS sequence"/>
</dbReference>
<feature type="transmembrane region" description="Helical" evidence="1">
    <location>
        <begin position="350"/>
        <end position="373"/>
    </location>
</feature>
<name>A0AAV9H3P5_9PEZI</name>
<evidence type="ECO:0000313" key="3">
    <source>
        <dbReference type="Proteomes" id="UP001321760"/>
    </source>
</evidence>
<protein>
    <submittedName>
        <fullName evidence="2">Uncharacterized protein</fullName>
    </submittedName>
</protein>
<feature type="transmembrane region" description="Helical" evidence="1">
    <location>
        <begin position="177"/>
        <end position="196"/>
    </location>
</feature>